<dbReference type="PRINTS" id="PR01157">
    <property type="entry name" value="P2YPURNOCPTR"/>
</dbReference>
<evidence type="ECO:0000256" key="4">
    <source>
        <dbReference type="ARBA" id="ARBA00023040"/>
    </source>
</evidence>
<keyword evidence="12" id="KW-1185">Reference proteome</keyword>
<accession>A0A553N2Q3</accession>
<dbReference type="GO" id="GO:0016493">
    <property type="term" value="F:C-C chemokine receptor activity"/>
    <property type="evidence" value="ECO:0007669"/>
    <property type="project" value="TreeGrafter"/>
</dbReference>
<dbReference type="STRING" id="623744.A0A553N2Q3"/>
<evidence type="ECO:0000256" key="5">
    <source>
        <dbReference type="ARBA" id="ARBA00023136"/>
    </source>
</evidence>
<keyword evidence="2 8" id="KW-0812">Transmembrane</keyword>
<name>A0A553N2Q3_9TELE</name>
<feature type="transmembrane region" description="Helical" evidence="9">
    <location>
        <begin position="53"/>
        <end position="78"/>
    </location>
</feature>
<dbReference type="InterPro" id="IPR050119">
    <property type="entry name" value="CCR1-9-like"/>
</dbReference>
<evidence type="ECO:0000313" key="11">
    <source>
        <dbReference type="EMBL" id="TRY59703.1"/>
    </source>
</evidence>
<feature type="transmembrane region" description="Helical" evidence="9">
    <location>
        <begin position="90"/>
        <end position="110"/>
    </location>
</feature>
<dbReference type="PRINTS" id="PR00237">
    <property type="entry name" value="GPCRRHODOPSN"/>
</dbReference>
<dbReference type="PANTHER" id="PTHR10489">
    <property type="entry name" value="CELL ADHESION MOLECULE"/>
    <property type="match status" value="1"/>
</dbReference>
<keyword evidence="4 8" id="KW-0297">G-protein coupled receptor</keyword>
<organism evidence="11 12">
    <name type="scientific">Danionella cerebrum</name>
    <dbReference type="NCBI Taxonomy" id="2873325"/>
    <lineage>
        <taxon>Eukaryota</taxon>
        <taxon>Metazoa</taxon>
        <taxon>Chordata</taxon>
        <taxon>Craniata</taxon>
        <taxon>Vertebrata</taxon>
        <taxon>Euteleostomi</taxon>
        <taxon>Actinopterygii</taxon>
        <taxon>Neopterygii</taxon>
        <taxon>Teleostei</taxon>
        <taxon>Ostariophysi</taxon>
        <taxon>Cypriniformes</taxon>
        <taxon>Danionidae</taxon>
        <taxon>Danioninae</taxon>
        <taxon>Danionella</taxon>
    </lineage>
</organism>
<gene>
    <name evidence="11" type="ORF">DNTS_002502</name>
</gene>
<dbReference type="SUPFAM" id="SSF81321">
    <property type="entry name" value="Family A G protein-coupled receptor-like"/>
    <property type="match status" value="1"/>
</dbReference>
<dbReference type="Proteomes" id="UP000316079">
    <property type="component" value="Unassembled WGS sequence"/>
</dbReference>
<dbReference type="GO" id="GO:0019957">
    <property type="term" value="F:C-C chemokine binding"/>
    <property type="evidence" value="ECO:0007669"/>
    <property type="project" value="TreeGrafter"/>
</dbReference>
<dbReference type="InterPro" id="IPR017452">
    <property type="entry name" value="GPCR_Rhodpsn_7TM"/>
</dbReference>
<evidence type="ECO:0000256" key="2">
    <source>
        <dbReference type="ARBA" id="ARBA00022692"/>
    </source>
</evidence>
<dbReference type="AlphaFoldDB" id="A0A553N2Q3"/>
<dbReference type="OrthoDB" id="8935849at2759"/>
<evidence type="ECO:0000256" key="1">
    <source>
        <dbReference type="ARBA" id="ARBA00004141"/>
    </source>
</evidence>
<dbReference type="GO" id="GO:0007204">
    <property type="term" value="P:positive regulation of cytosolic calcium ion concentration"/>
    <property type="evidence" value="ECO:0007669"/>
    <property type="project" value="TreeGrafter"/>
</dbReference>
<dbReference type="PROSITE" id="PS00237">
    <property type="entry name" value="G_PROTEIN_RECEP_F1_1"/>
    <property type="match status" value="1"/>
</dbReference>
<feature type="transmembrane region" description="Helical" evidence="9">
    <location>
        <begin position="130"/>
        <end position="148"/>
    </location>
</feature>
<dbReference type="PANTHER" id="PTHR10489:SF954">
    <property type="entry name" value="G PROTEIN-COUPLED RECEPTOR 25"/>
    <property type="match status" value="1"/>
</dbReference>
<dbReference type="InterPro" id="IPR000276">
    <property type="entry name" value="GPCR_Rhodpsn"/>
</dbReference>
<keyword evidence="7 8" id="KW-0807">Transducer</keyword>
<feature type="domain" description="G-protein coupled receptors family 1 profile" evidence="10">
    <location>
        <begin position="69"/>
        <end position="322"/>
    </location>
</feature>
<evidence type="ECO:0000313" key="12">
    <source>
        <dbReference type="Proteomes" id="UP000316079"/>
    </source>
</evidence>
<keyword evidence="5 9" id="KW-0472">Membrane</keyword>
<evidence type="ECO:0000256" key="6">
    <source>
        <dbReference type="ARBA" id="ARBA00023170"/>
    </source>
</evidence>
<comment type="subcellular location">
    <subcellularLocation>
        <location evidence="1">Membrane</location>
        <topology evidence="1">Multi-pass membrane protein</topology>
    </subcellularLocation>
</comment>
<feature type="transmembrane region" description="Helical" evidence="9">
    <location>
        <begin position="169"/>
        <end position="190"/>
    </location>
</feature>
<evidence type="ECO:0000256" key="8">
    <source>
        <dbReference type="RuleBase" id="RU000688"/>
    </source>
</evidence>
<evidence type="ECO:0000259" key="10">
    <source>
        <dbReference type="PROSITE" id="PS50262"/>
    </source>
</evidence>
<evidence type="ECO:0000256" key="3">
    <source>
        <dbReference type="ARBA" id="ARBA00022989"/>
    </source>
</evidence>
<evidence type="ECO:0000256" key="9">
    <source>
        <dbReference type="SAM" id="Phobius"/>
    </source>
</evidence>
<feature type="transmembrane region" description="Helical" evidence="9">
    <location>
        <begin position="298"/>
        <end position="325"/>
    </location>
</feature>
<dbReference type="Pfam" id="PF00001">
    <property type="entry name" value="7tm_1"/>
    <property type="match status" value="1"/>
</dbReference>
<dbReference type="Gene3D" id="1.20.1070.10">
    <property type="entry name" value="Rhodopsin 7-helix transmembrane proteins"/>
    <property type="match status" value="1"/>
</dbReference>
<dbReference type="GO" id="GO:0019722">
    <property type="term" value="P:calcium-mediated signaling"/>
    <property type="evidence" value="ECO:0007669"/>
    <property type="project" value="TreeGrafter"/>
</dbReference>
<sequence length="389" mass="43996">MANSTEMALSDLTTSFTNGNFYADYYYDSNSSLDPSEFNELTLGNEMLPGSDIYIPVLYIIMFLTGFLGNLFVILVIGKRRRRNRRLVDTFVQNLALADLVFVFTLPMWAFSARHGEWPFGEPLCKICSFIVAVNRFSNIFFLTCMSIDRYLAVVRLMDFQFLRRSNCAQITCGIVWVVSVILGIPSLVYRQMINETVCSEDDTSSFVQGMNLVTIFLTFLIPLFILSLCYGSIVLNLRRHCHKNSNSRAEARRRHSVKIVFTIIATFLISWLPFNLFKSIQVIVVMRGTELDEDMMPIVLGGLTLSCCLAFLNSCVNPAIYFFLDQHFRSRASALCLSCLGQRDVSQGHISSNNSFSNGTSDTFSGNSSARGRLFSLTQKERNQSLIL</sequence>
<dbReference type="GO" id="GO:0009897">
    <property type="term" value="C:external side of plasma membrane"/>
    <property type="evidence" value="ECO:0007669"/>
    <property type="project" value="TreeGrafter"/>
</dbReference>
<feature type="transmembrane region" description="Helical" evidence="9">
    <location>
        <begin position="257"/>
        <end position="278"/>
    </location>
</feature>
<comment type="similarity">
    <text evidence="8">Belongs to the G-protein coupled receptor 1 family.</text>
</comment>
<keyword evidence="6 8" id="KW-0675">Receptor</keyword>
<comment type="caution">
    <text evidence="11">The sequence shown here is derived from an EMBL/GenBank/DDBJ whole genome shotgun (WGS) entry which is preliminary data.</text>
</comment>
<dbReference type="CDD" id="cd15193">
    <property type="entry name" value="7tmA_GPR25"/>
    <property type="match status" value="1"/>
</dbReference>
<dbReference type="GO" id="GO:0060326">
    <property type="term" value="P:cell chemotaxis"/>
    <property type="evidence" value="ECO:0007669"/>
    <property type="project" value="TreeGrafter"/>
</dbReference>
<dbReference type="EMBL" id="SRMA01027108">
    <property type="protein sequence ID" value="TRY59703.1"/>
    <property type="molecule type" value="Genomic_DNA"/>
</dbReference>
<protein>
    <recommendedName>
        <fullName evidence="10">G-protein coupled receptors family 1 profile domain-containing protein</fullName>
    </recommendedName>
</protein>
<proteinExistence type="inferred from homology"/>
<keyword evidence="3 9" id="KW-1133">Transmembrane helix</keyword>
<reference evidence="11 12" key="1">
    <citation type="journal article" date="2019" name="Sci. Data">
        <title>Hybrid genome assembly and annotation of Danionella translucida.</title>
        <authorList>
            <person name="Kadobianskyi M."/>
            <person name="Schulze L."/>
            <person name="Schuelke M."/>
            <person name="Judkewitz B."/>
        </authorList>
    </citation>
    <scope>NUCLEOTIDE SEQUENCE [LARGE SCALE GENOMIC DNA]</scope>
    <source>
        <strain evidence="11 12">Bolton</strain>
    </source>
</reference>
<dbReference type="PROSITE" id="PS50262">
    <property type="entry name" value="G_PROTEIN_RECEP_F1_2"/>
    <property type="match status" value="1"/>
</dbReference>
<feature type="transmembrane region" description="Helical" evidence="9">
    <location>
        <begin position="210"/>
        <end position="236"/>
    </location>
</feature>
<dbReference type="GO" id="GO:0006955">
    <property type="term" value="P:immune response"/>
    <property type="evidence" value="ECO:0007669"/>
    <property type="project" value="TreeGrafter"/>
</dbReference>
<evidence type="ECO:0000256" key="7">
    <source>
        <dbReference type="ARBA" id="ARBA00023224"/>
    </source>
</evidence>